<dbReference type="AlphaFoldDB" id="A0A2S9JQB8"/>
<feature type="transmembrane region" description="Helical" evidence="3">
    <location>
        <begin position="186"/>
        <end position="209"/>
    </location>
</feature>
<sequence length="345" mass="37934">MTDTSEEKNLPASDKKIDDARQKGQVAHSVDMVSGATLLGGIVFLSSILASLQFRAESLFEEAARFHEQPFADVLHRMTRIAVSGFLTSVLPILIITIAIIIVTNAAITGGFVFSTDPLKPDFSRINPATGFKRIFSLKSVVEFIKGIVKIVCLGAAFVIVFWSGLEALFQSPSCGGACTQETFWAMVRPLAITTVLAFLIVGAFDVLLQRWLFLREMRMTRSELKRERKDIEGDPAVQRERLAERRATSAVKIGLKNSSLLIVSRDRLVIGIRYVAGETPVPVLTCRSTPENYLVMLARAQALAIPMYEDEELALDLETVSLGTPVPERQFSAVANYLVAAKVI</sequence>
<keyword evidence="3" id="KW-1133">Transmembrane helix</keyword>
<dbReference type="GO" id="GO:0005886">
    <property type="term" value="C:plasma membrane"/>
    <property type="evidence" value="ECO:0007669"/>
    <property type="project" value="TreeGrafter"/>
</dbReference>
<organism evidence="4 5">
    <name type="scientific">Phyllobacterium myrsinacearum</name>
    <dbReference type="NCBI Taxonomy" id="28101"/>
    <lineage>
        <taxon>Bacteria</taxon>
        <taxon>Pseudomonadati</taxon>
        <taxon>Pseudomonadota</taxon>
        <taxon>Alphaproteobacteria</taxon>
        <taxon>Hyphomicrobiales</taxon>
        <taxon>Phyllobacteriaceae</taxon>
        <taxon>Phyllobacterium</taxon>
    </lineage>
</organism>
<proteinExistence type="inferred from homology"/>
<name>A0A2S9JQB8_9HYPH</name>
<dbReference type="RefSeq" id="WP_105733662.1">
    <property type="nucleotide sequence ID" value="NZ_PVBT01000002.1"/>
</dbReference>
<evidence type="ECO:0000256" key="1">
    <source>
        <dbReference type="ARBA" id="ARBA00010690"/>
    </source>
</evidence>
<feature type="transmembrane region" description="Helical" evidence="3">
    <location>
        <begin position="147"/>
        <end position="166"/>
    </location>
</feature>
<reference evidence="4 5" key="1">
    <citation type="submission" date="2018-02" db="EMBL/GenBank/DDBJ databases">
        <title>The draft genome of Phyllobacterium myrsinacearum DSM5892.</title>
        <authorList>
            <person name="Li L."/>
            <person name="Liu L."/>
            <person name="Zhang X."/>
            <person name="Wang T."/>
        </authorList>
    </citation>
    <scope>NUCLEOTIDE SEQUENCE [LARGE SCALE GENOMIC DNA]</scope>
    <source>
        <strain evidence="4 5">DSM 5892</strain>
    </source>
</reference>
<dbReference type="Gene3D" id="3.40.1690.10">
    <property type="entry name" value="secretion proteins EscU"/>
    <property type="match status" value="1"/>
</dbReference>
<dbReference type="PRINTS" id="PR00950">
    <property type="entry name" value="TYPE3IMSPROT"/>
</dbReference>
<feature type="region of interest" description="Disordered" evidence="2">
    <location>
        <begin position="1"/>
        <end position="21"/>
    </location>
</feature>
<feature type="transmembrane region" description="Helical" evidence="3">
    <location>
        <begin position="30"/>
        <end position="52"/>
    </location>
</feature>
<dbReference type="PANTHER" id="PTHR30531:SF12">
    <property type="entry name" value="FLAGELLAR BIOSYNTHETIC PROTEIN FLHB"/>
    <property type="match status" value="1"/>
</dbReference>
<dbReference type="OrthoDB" id="9807950at2"/>
<dbReference type="Pfam" id="PF01312">
    <property type="entry name" value="Bac_export_2"/>
    <property type="match status" value="1"/>
</dbReference>
<dbReference type="InterPro" id="IPR006135">
    <property type="entry name" value="T3SS_substrate_exporter"/>
</dbReference>
<dbReference type="EMBL" id="PVBT01000002">
    <property type="protein sequence ID" value="PRD55433.1"/>
    <property type="molecule type" value="Genomic_DNA"/>
</dbReference>
<keyword evidence="3" id="KW-0472">Membrane</keyword>
<evidence type="ECO:0000256" key="2">
    <source>
        <dbReference type="SAM" id="MobiDB-lite"/>
    </source>
</evidence>
<dbReference type="PANTHER" id="PTHR30531">
    <property type="entry name" value="FLAGELLAR BIOSYNTHETIC PROTEIN FLHB"/>
    <property type="match status" value="1"/>
</dbReference>
<gene>
    <name evidence="4" type="ORF">C5750_09770</name>
</gene>
<evidence type="ECO:0000313" key="5">
    <source>
        <dbReference type="Proteomes" id="UP000238563"/>
    </source>
</evidence>
<comment type="caution">
    <text evidence="4">The sequence shown here is derived from an EMBL/GenBank/DDBJ whole genome shotgun (WGS) entry which is preliminary data.</text>
</comment>
<dbReference type="GO" id="GO:0009306">
    <property type="term" value="P:protein secretion"/>
    <property type="evidence" value="ECO:0007669"/>
    <property type="project" value="InterPro"/>
</dbReference>
<dbReference type="SUPFAM" id="SSF160544">
    <property type="entry name" value="EscU C-terminal domain-like"/>
    <property type="match status" value="1"/>
</dbReference>
<evidence type="ECO:0000313" key="4">
    <source>
        <dbReference type="EMBL" id="PRD55433.1"/>
    </source>
</evidence>
<keyword evidence="3" id="KW-0812">Transmembrane</keyword>
<comment type="similarity">
    <text evidence="1">Belongs to the type III secretion exporter family.</text>
</comment>
<dbReference type="InterPro" id="IPR029025">
    <property type="entry name" value="T3SS_substrate_exporter_C"/>
</dbReference>
<accession>A0A2S9JQB8</accession>
<keyword evidence="5" id="KW-1185">Reference proteome</keyword>
<dbReference type="Proteomes" id="UP000238563">
    <property type="component" value="Unassembled WGS sequence"/>
</dbReference>
<protein>
    <submittedName>
        <fullName evidence="4">Translocation protein in type III secretion system, RhcU</fullName>
    </submittedName>
</protein>
<evidence type="ECO:0000256" key="3">
    <source>
        <dbReference type="SAM" id="Phobius"/>
    </source>
</evidence>